<feature type="transmembrane region" description="Helical" evidence="1">
    <location>
        <begin position="20"/>
        <end position="41"/>
    </location>
</feature>
<dbReference type="NCBIfam" id="TIGR03732">
    <property type="entry name" value="lanti_perm_MutE"/>
    <property type="match status" value="1"/>
</dbReference>
<evidence type="ECO:0000256" key="1">
    <source>
        <dbReference type="SAM" id="Phobius"/>
    </source>
</evidence>
<keyword evidence="1" id="KW-0812">Transmembrane</keyword>
<sequence>MLNFLQSEWLKEKHSFNKVILWLAPALTILLALLLMGGRYLQAGAYNWWYTMLLPGCFTMFSTFTVAREQKKNRHGLLGVAVDKKKLWLAQIILCTLFLLTTCLVFYVGITLGGLLFGQSIGVAVSLFASVLLFVTFAWQVPLWMFVTEKVGAFLTVLISLLCNFGVAVICAVESFWLIPFSIPARLMCPTIGVLPNGLRVEVGSNMEDPAVILPGVLIGITLFILLTIATSCWFQKREV</sequence>
<dbReference type="Proteomes" id="UP000184038">
    <property type="component" value="Unassembled WGS sequence"/>
</dbReference>
<accession>A0A1M7FSN0</accession>
<dbReference type="CDD" id="cd21807">
    <property type="entry name" value="ABC-2_lan_permease_MutE_EpiE-like"/>
    <property type="match status" value="1"/>
</dbReference>
<gene>
    <name evidence="2" type="ORF">SAMN02746066_00608</name>
</gene>
<evidence type="ECO:0000313" key="3">
    <source>
        <dbReference type="Proteomes" id="UP000184038"/>
    </source>
</evidence>
<dbReference type="InterPro" id="IPR021205">
    <property type="entry name" value="Lanti_perm_SpaE/MutE/EpiE-like"/>
</dbReference>
<proteinExistence type="predicted"/>
<keyword evidence="1" id="KW-0472">Membrane</keyword>
<keyword evidence="3" id="KW-1185">Reference proteome</keyword>
<evidence type="ECO:0000313" key="2">
    <source>
        <dbReference type="EMBL" id="SHM06679.1"/>
    </source>
</evidence>
<dbReference type="Pfam" id="PF12730">
    <property type="entry name" value="ABC2_membrane_4"/>
    <property type="match status" value="1"/>
</dbReference>
<reference evidence="2 3" key="1">
    <citation type="submission" date="2016-11" db="EMBL/GenBank/DDBJ databases">
        <authorList>
            <person name="Jaros S."/>
            <person name="Januszkiewicz K."/>
            <person name="Wedrychowicz H."/>
        </authorList>
    </citation>
    <scope>NUCLEOTIDE SEQUENCE [LARGE SCALE GENOMIC DNA]</scope>
    <source>
        <strain evidence="2 3">DSM 15930</strain>
    </source>
</reference>
<feature type="transmembrane region" description="Helical" evidence="1">
    <location>
        <begin position="87"/>
        <end position="110"/>
    </location>
</feature>
<organism evidence="2 3">
    <name type="scientific">Anaerosporobacter mobilis DSM 15930</name>
    <dbReference type="NCBI Taxonomy" id="1120996"/>
    <lineage>
        <taxon>Bacteria</taxon>
        <taxon>Bacillati</taxon>
        <taxon>Bacillota</taxon>
        <taxon>Clostridia</taxon>
        <taxon>Lachnospirales</taxon>
        <taxon>Lachnospiraceae</taxon>
        <taxon>Anaerosporobacter</taxon>
    </lineage>
</organism>
<protein>
    <submittedName>
        <fullName evidence="2">ABC-2 type transport system permease protein</fullName>
    </submittedName>
</protein>
<dbReference type="EMBL" id="FRCP01000006">
    <property type="protein sequence ID" value="SHM06679.1"/>
    <property type="molecule type" value="Genomic_DNA"/>
</dbReference>
<keyword evidence="1" id="KW-1133">Transmembrane helix</keyword>
<feature type="transmembrane region" description="Helical" evidence="1">
    <location>
        <begin position="116"/>
        <end position="139"/>
    </location>
</feature>
<dbReference type="STRING" id="1120996.SAMN02746066_00608"/>
<dbReference type="AlphaFoldDB" id="A0A1M7FSN0"/>
<feature type="transmembrane region" description="Helical" evidence="1">
    <location>
        <begin position="47"/>
        <end position="67"/>
    </location>
</feature>
<dbReference type="RefSeq" id="WP_073282683.1">
    <property type="nucleotide sequence ID" value="NZ_FRCP01000006.1"/>
</dbReference>
<feature type="transmembrane region" description="Helical" evidence="1">
    <location>
        <begin position="151"/>
        <end position="178"/>
    </location>
</feature>
<feature type="transmembrane region" description="Helical" evidence="1">
    <location>
        <begin position="212"/>
        <end position="235"/>
    </location>
</feature>
<name>A0A1M7FSN0_9FIRM</name>